<name>A0AA35LQF0_9HYPO</name>
<dbReference type="Proteomes" id="UP001160390">
    <property type="component" value="Unassembled WGS sequence"/>
</dbReference>
<keyword evidence="2" id="KW-1185">Reference proteome</keyword>
<dbReference type="PANTHER" id="PTHR37540">
    <property type="entry name" value="TRANSCRIPTION FACTOR (ACR-2), PUTATIVE-RELATED-RELATED"/>
    <property type="match status" value="1"/>
</dbReference>
<accession>A0AA35LQF0</accession>
<comment type="caution">
    <text evidence="1">The sequence shown here is derived from an EMBL/GenBank/DDBJ whole genome shotgun (WGS) entry which is preliminary data.</text>
</comment>
<reference evidence="1" key="1">
    <citation type="submission" date="2023-01" db="EMBL/GenBank/DDBJ databases">
        <authorList>
            <person name="Piombo E."/>
        </authorList>
    </citation>
    <scope>NUCLEOTIDE SEQUENCE</scope>
</reference>
<dbReference type="AlphaFoldDB" id="A0AA35LQF0"/>
<evidence type="ECO:0000313" key="2">
    <source>
        <dbReference type="Proteomes" id="UP001160390"/>
    </source>
</evidence>
<sequence>MAPAPTEIVFSLAQGTNNTITGQAHSFSYENGPVKVPGPWKRGRPRITGKKLAEPSFQFIETSKEKRQIDAASRSKIRSHARKRRVDPDTFQLPPKGLFQGNLQQISGVDPFGTACIPLDSYMLDLLYLLSTRFWTYMYSLEEVCGWNPIQNYWLPIAFHDAALMHSFLACTDSYVKGYAAGEVGAFGLHHLQQVICIVNKRLANGETPISRGTVAVISGISLLEQGPGRHRHWRTHMKGLKALVELSGGLDSFASEPLIMQKIYRADLYGSMDAGELPFFSGPVGVIDNIYGLVSRMNEFSCLGIESMSNITARSIENRHNRGDTQTLYPLPLTGGDCPVATLQRGLQSKKLALICDTFDSDLSLTTCIRGLDEISHFWITKKSTSPQTDSGSASTGGDDPSLHEIAQMRRLLTSIQYKLVLAAKNEQEMDWCPFQISIYELLRVTLIIYALTILKERPQTTSIGKTVSSSFLRAFISAVEMAKHVKVSQSDQSEADETRKRINTCPFSPLQTLLPIDFFLWSIFLAVALLPTGSEFQEGKEVKTALLNVFSSLIGIQTQQRDEIKSQISQYLWISYVHNDMFDSFWSDLGDLEPSTV</sequence>
<proteinExistence type="predicted"/>
<organism evidence="1 2">
    <name type="scientific">Clonostachys chloroleuca</name>
    <dbReference type="NCBI Taxonomy" id="1926264"/>
    <lineage>
        <taxon>Eukaryota</taxon>
        <taxon>Fungi</taxon>
        <taxon>Dikarya</taxon>
        <taxon>Ascomycota</taxon>
        <taxon>Pezizomycotina</taxon>
        <taxon>Sordariomycetes</taxon>
        <taxon>Hypocreomycetidae</taxon>
        <taxon>Hypocreales</taxon>
        <taxon>Bionectriaceae</taxon>
        <taxon>Clonostachys</taxon>
    </lineage>
</organism>
<gene>
    <name evidence="1" type="ORF">CCHLO57077_00014014</name>
</gene>
<evidence type="ECO:0000313" key="1">
    <source>
        <dbReference type="EMBL" id="CAI6026594.1"/>
    </source>
</evidence>
<protein>
    <submittedName>
        <fullName evidence="1">Uncharacterized protein</fullName>
    </submittedName>
</protein>
<dbReference type="PANTHER" id="PTHR37540:SF5">
    <property type="entry name" value="TRANSCRIPTION FACTOR DOMAIN-CONTAINING PROTEIN"/>
    <property type="match status" value="1"/>
</dbReference>
<dbReference type="EMBL" id="CABFNP030000464">
    <property type="protein sequence ID" value="CAI6026594.1"/>
    <property type="molecule type" value="Genomic_DNA"/>
</dbReference>